<dbReference type="InterPro" id="IPR029058">
    <property type="entry name" value="AB_hydrolase_fold"/>
</dbReference>
<protein>
    <submittedName>
        <fullName evidence="2">Esterase family protein</fullName>
    </submittedName>
</protein>
<organism evidence="2 3">
    <name type="scientific">Asticcacaulis biprosthecium C19</name>
    <dbReference type="NCBI Taxonomy" id="715226"/>
    <lineage>
        <taxon>Bacteria</taxon>
        <taxon>Pseudomonadati</taxon>
        <taxon>Pseudomonadota</taxon>
        <taxon>Alphaproteobacteria</taxon>
        <taxon>Caulobacterales</taxon>
        <taxon>Caulobacteraceae</taxon>
        <taxon>Asticcacaulis</taxon>
    </lineage>
</organism>
<dbReference type="InterPro" id="IPR000801">
    <property type="entry name" value="Esterase-like"/>
</dbReference>
<dbReference type="PANTHER" id="PTHR48098">
    <property type="entry name" value="ENTEROCHELIN ESTERASE-RELATED"/>
    <property type="match status" value="1"/>
</dbReference>
<accession>F4QLF8</accession>
<dbReference type="InterPro" id="IPR050583">
    <property type="entry name" value="Mycobacterial_A85_antigen"/>
</dbReference>
<dbReference type="AlphaFoldDB" id="F4QLF8"/>
<feature type="chain" id="PRO_5003320303" evidence="1">
    <location>
        <begin position="21"/>
        <end position="338"/>
    </location>
</feature>
<gene>
    <name evidence="2" type="ORF">ABI_07370</name>
</gene>
<dbReference type="eggNOG" id="COG2382">
    <property type="taxonomic scope" value="Bacteria"/>
</dbReference>
<dbReference type="RefSeq" id="WP_006271478.1">
    <property type="nucleotide sequence ID" value="NZ_GL883077.1"/>
</dbReference>
<sequence>MIRFALVLLVLLGSAAPAVAQSRLVSERLVSKAFSGNRIGTAAERRITVYLPADYDTGAKRYPVIYYLNGFWEDETRPFAITDAKTQFDKAGFIVVTADFTTPAGTSWYVNSPVTGHWEDFLIGELVPHIDARYRTLATRESRGVAGDRVGGHGAIRFGMKYPQVFGAVYALHPIGAGSGLVPMHTRPNWDRLTTAKSVDDLGDDFMSKIFTSIFQAHLPNPDRPPLYFDPVAEEVDGELRVDSAVRRRLGDSFALESLVPAYAGNLNSLRGFKLDWGRNDANQDHVWSLQAFVRTLDEYGVSYEAEEYRGGFGDRTWGDDGRVATDLLPFFERVLIR</sequence>
<evidence type="ECO:0000313" key="3">
    <source>
        <dbReference type="Proteomes" id="UP000006512"/>
    </source>
</evidence>
<reference evidence="3" key="1">
    <citation type="submission" date="2011-03" db="EMBL/GenBank/DDBJ databases">
        <title>Draft genome sequence of Brevundimonas diminuta.</title>
        <authorList>
            <person name="Brown P.J.B."/>
            <person name="Buechlein A."/>
            <person name="Hemmerich C."/>
            <person name="Brun Y.V."/>
        </authorList>
    </citation>
    <scope>NUCLEOTIDE SEQUENCE [LARGE SCALE GENOMIC DNA]</scope>
    <source>
        <strain evidence="3">C19</strain>
    </source>
</reference>
<keyword evidence="1" id="KW-0732">Signal</keyword>
<dbReference type="HOGENOM" id="CLU_037618_0_0_5"/>
<dbReference type="Pfam" id="PF00756">
    <property type="entry name" value="Esterase"/>
    <property type="match status" value="1"/>
</dbReference>
<dbReference type="EMBL" id="GL883077">
    <property type="protein sequence ID" value="EGF92303.1"/>
    <property type="molecule type" value="Genomic_DNA"/>
</dbReference>
<name>F4QLF8_9CAUL</name>
<dbReference type="SUPFAM" id="SSF53474">
    <property type="entry name" value="alpha/beta-Hydrolases"/>
    <property type="match status" value="1"/>
</dbReference>
<proteinExistence type="predicted"/>
<evidence type="ECO:0000256" key="1">
    <source>
        <dbReference type="SAM" id="SignalP"/>
    </source>
</evidence>
<feature type="signal peptide" evidence="1">
    <location>
        <begin position="1"/>
        <end position="20"/>
    </location>
</feature>
<dbReference type="Proteomes" id="UP000006512">
    <property type="component" value="Unassembled WGS sequence"/>
</dbReference>
<evidence type="ECO:0000313" key="2">
    <source>
        <dbReference type="EMBL" id="EGF92303.1"/>
    </source>
</evidence>
<dbReference type="STRING" id="715226.ABI_07370"/>
<dbReference type="OrthoDB" id="9784036at2"/>
<keyword evidence="3" id="KW-1185">Reference proteome</keyword>
<dbReference type="Gene3D" id="3.40.50.1820">
    <property type="entry name" value="alpha/beta hydrolase"/>
    <property type="match status" value="1"/>
</dbReference>